<reference evidence="2" key="1">
    <citation type="journal article" date="2019" name="Int. J. Syst. Evol. Microbiol.">
        <title>The Global Catalogue of Microorganisms (GCM) 10K type strain sequencing project: providing services to taxonomists for standard genome sequencing and annotation.</title>
        <authorList>
            <consortium name="The Broad Institute Genomics Platform"/>
            <consortium name="The Broad Institute Genome Sequencing Center for Infectious Disease"/>
            <person name="Wu L."/>
            <person name="Ma J."/>
        </authorList>
    </citation>
    <scope>NUCLEOTIDE SEQUENCE [LARGE SCALE GENOMIC DNA]</scope>
    <source>
        <strain evidence="2">CCUG 73951</strain>
    </source>
</reference>
<keyword evidence="2" id="KW-1185">Reference proteome</keyword>
<protein>
    <submittedName>
        <fullName evidence="1">Uncharacterized protein</fullName>
    </submittedName>
</protein>
<accession>A0ABW2K249</accession>
<dbReference type="EMBL" id="JBHTBY010000006">
    <property type="protein sequence ID" value="MFC7320803.1"/>
    <property type="molecule type" value="Genomic_DNA"/>
</dbReference>
<proteinExistence type="predicted"/>
<gene>
    <name evidence="1" type="ORF">ACFQMN_07900</name>
</gene>
<dbReference type="Proteomes" id="UP001596494">
    <property type="component" value="Unassembled WGS sequence"/>
</dbReference>
<organism evidence="1 2">
    <name type="scientific">Halobacillus campisalis</name>
    <dbReference type="NCBI Taxonomy" id="435909"/>
    <lineage>
        <taxon>Bacteria</taxon>
        <taxon>Bacillati</taxon>
        <taxon>Bacillota</taxon>
        <taxon>Bacilli</taxon>
        <taxon>Bacillales</taxon>
        <taxon>Bacillaceae</taxon>
        <taxon>Halobacillus</taxon>
    </lineage>
</organism>
<evidence type="ECO:0000313" key="2">
    <source>
        <dbReference type="Proteomes" id="UP001596494"/>
    </source>
</evidence>
<sequence>MEHKNFQEEENYDWIMEVSEPNQLRKAVNDVKLCYIRKLIDAGILSASEEHSCTLTVSQLKSMVTQNKIV</sequence>
<evidence type="ECO:0000313" key="1">
    <source>
        <dbReference type="EMBL" id="MFC7320803.1"/>
    </source>
</evidence>
<comment type="caution">
    <text evidence="1">The sequence shown here is derived from an EMBL/GenBank/DDBJ whole genome shotgun (WGS) entry which is preliminary data.</text>
</comment>
<dbReference type="RefSeq" id="WP_253937272.1">
    <property type="nucleotide sequence ID" value="NZ_JAPVRC010000001.1"/>
</dbReference>
<name>A0ABW2K249_9BACI</name>